<protein>
    <submittedName>
        <fullName evidence="2">Uncharacterized protein</fullName>
    </submittedName>
</protein>
<keyword evidence="3" id="KW-1185">Reference proteome</keyword>
<feature type="region of interest" description="Disordered" evidence="1">
    <location>
        <begin position="1"/>
        <end position="21"/>
    </location>
</feature>
<organism evidence="2 3">
    <name type="scientific">Cannabis sativa</name>
    <name type="common">Hemp</name>
    <name type="synonym">Marijuana</name>
    <dbReference type="NCBI Taxonomy" id="3483"/>
    <lineage>
        <taxon>Eukaryota</taxon>
        <taxon>Viridiplantae</taxon>
        <taxon>Streptophyta</taxon>
        <taxon>Embryophyta</taxon>
        <taxon>Tracheophyta</taxon>
        <taxon>Spermatophyta</taxon>
        <taxon>Magnoliopsida</taxon>
        <taxon>eudicotyledons</taxon>
        <taxon>Gunneridae</taxon>
        <taxon>Pentapetalae</taxon>
        <taxon>rosids</taxon>
        <taxon>fabids</taxon>
        <taxon>Rosales</taxon>
        <taxon>Cannabaceae</taxon>
        <taxon>Cannabis</taxon>
    </lineage>
</organism>
<evidence type="ECO:0000256" key="1">
    <source>
        <dbReference type="SAM" id="MobiDB-lite"/>
    </source>
</evidence>
<dbReference type="Proteomes" id="UP000596661">
    <property type="component" value="Chromosome 3"/>
</dbReference>
<sequence>MNQMNTNENNGTNNGGTTGASIINDIIAPAEITFEGVGHTITTSQNLFPQFSGLAGEASMPVATVGHFPPIMPIPEIESIVQLTTTKYTVMQEQMQVVKTEIARRNQNQVGHPP</sequence>
<dbReference type="Gramene" id="evm.model.03.561">
    <property type="protein sequence ID" value="cds.evm.model.03.561"/>
    <property type="gene ID" value="evm.TU.03.561"/>
</dbReference>
<reference evidence="2" key="2">
    <citation type="submission" date="2021-03" db="UniProtKB">
        <authorList>
            <consortium name="EnsemblPlants"/>
        </authorList>
    </citation>
    <scope>IDENTIFICATION</scope>
</reference>
<feature type="compositionally biased region" description="Low complexity" evidence="1">
    <location>
        <begin position="1"/>
        <end position="12"/>
    </location>
</feature>
<dbReference type="EnsemblPlants" id="evm.model.03.561">
    <property type="protein sequence ID" value="cds.evm.model.03.561"/>
    <property type="gene ID" value="evm.TU.03.561"/>
</dbReference>
<dbReference type="AlphaFoldDB" id="A0A803P9I0"/>
<evidence type="ECO:0000313" key="2">
    <source>
        <dbReference type="EnsemblPlants" id="cds.evm.model.03.561"/>
    </source>
</evidence>
<reference evidence="2" key="1">
    <citation type="submission" date="2018-11" db="EMBL/GenBank/DDBJ databases">
        <authorList>
            <person name="Grassa J C."/>
        </authorList>
    </citation>
    <scope>NUCLEOTIDE SEQUENCE [LARGE SCALE GENOMIC DNA]</scope>
</reference>
<proteinExistence type="predicted"/>
<name>A0A803P9I0_CANSA</name>
<dbReference type="EMBL" id="UZAU01000261">
    <property type="status" value="NOT_ANNOTATED_CDS"/>
    <property type="molecule type" value="Genomic_DNA"/>
</dbReference>
<evidence type="ECO:0000313" key="3">
    <source>
        <dbReference type="Proteomes" id="UP000596661"/>
    </source>
</evidence>
<accession>A0A803P9I0</accession>